<evidence type="ECO:0000313" key="2">
    <source>
        <dbReference type="Proteomes" id="UP000253410"/>
    </source>
</evidence>
<accession>A0A365XVJ3</accession>
<dbReference type="AlphaFoldDB" id="A0A365XVJ3"/>
<dbReference type="OrthoDB" id="7871381at2"/>
<organism evidence="1 2">
    <name type="scientific">Chitinophaga flava</name>
    <dbReference type="NCBI Taxonomy" id="2259036"/>
    <lineage>
        <taxon>Bacteria</taxon>
        <taxon>Pseudomonadati</taxon>
        <taxon>Bacteroidota</taxon>
        <taxon>Chitinophagia</taxon>
        <taxon>Chitinophagales</taxon>
        <taxon>Chitinophagaceae</taxon>
        <taxon>Chitinophaga</taxon>
    </lineage>
</organism>
<proteinExistence type="predicted"/>
<keyword evidence="2" id="KW-1185">Reference proteome</keyword>
<protein>
    <submittedName>
        <fullName evidence="1">Uncharacterized protein</fullName>
    </submittedName>
</protein>
<dbReference type="Proteomes" id="UP000253410">
    <property type="component" value="Unassembled WGS sequence"/>
</dbReference>
<dbReference type="RefSeq" id="WP_113618931.1">
    <property type="nucleotide sequence ID" value="NZ_QFFJ01000002.1"/>
</dbReference>
<comment type="caution">
    <text evidence="1">The sequence shown here is derived from an EMBL/GenBank/DDBJ whole genome shotgun (WGS) entry which is preliminary data.</text>
</comment>
<evidence type="ECO:0000313" key="1">
    <source>
        <dbReference type="EMBL" id="RBL90180.1"/>
    </source>
</evidence>
<gene>
    <name evidence="1" type="ORF">DF182_27315</name>
</gene>
<name>A0A365XVJ3_9BACT</name>
<dbReference type="EMBL" id="QFFJ01000002">
    <property type="protein sequence ID" value="RBL90180.1"/>
    <property type="molecule type" value="Genomic_DNA"/>
</dbReference>
<reference evidence="1 2" key="1">
    <citation type="submission" date="2018-05" db="EMBL/GenBank/DDBJ databases">
        <title>Chitinophaga sp. K3CV102501T nov., isolated from isolated from a monsoon evergreen broad-leaved forest soil.</title>
        <authorList>
            <person name="Lv Y."/>
        </authorList>
    </citation>
    <scope>NUCLEOTIDE SEQUENCE [LARGE SCALE GENOMIC DNA]</scope>
    <source>
        <strain evidence="1 2">GDMCC 1.1325</strain>
    </source>
</reference>
<sequence length="219" mass="24777">MQDLLYINDENDNTCLESFLHIAETLMNRHLLKVRDHYYRIVDCEFYYNSRIHNDPYALTHEQSGNCGEWNFHGSGMDITLTSQHASGGIMIQGIASVANGHEVPSKDSATSGPLKVCSEIFQHVGSVWADTPLHFGLVPVEQSIGRGVIEATIFSVPRIGLNITKDNHGNFSKRPYRFLTFLHLPHKEGEKIRKYLTLEAEEAISPVAYQAYNTGRKW</sequence>